<name>A0A561Q4D3_9BACT</name>
<dbReference type="InterPro" id="IPR000073">
    <property type="entry name" value="AB_hydrolase_1"/>
</dbReference>
<comment type="caution">
    <text evidence="2">The sequence shown here is derived from an EMBL/GenBank/DDBJ whole genome shotgun (WGS) entry which is preliminary data.</text>
</comment>
<protein>
    <submittedName>
        <fullName evidence="2">Pimeloyl-ACP methyl ester carboxylesterase</fullName>
    </submittedName>
</protein>
<dbReference type="SUPFAM" id="SSF53474">
    <property type="entry name" value="alpha/beta-Hydrolases"/>
    <property type="match status" value="1"/>
</dbReference>
<sequence length="291" mass="32971">MKATVSSSILHKKVRVRELDIFYREAGPAQAPVILLLHGFPNTSHMYRDLIRDLAGNYRVIAPDYPGFGLSSRPPVSAFAYTFDHLADIMEAFIDTLGLTHFAWYMQDYGGPIGFRIISRRPELVKALVIQNANIYEDGLGPGVQEIGALQQVGDEQALHTAIVNKLSLEYIKNEHLFGAANPETVSPDSYELAAFYMSRPGMEEIQVTLFHNYGTNFPLYPVWQQYLRTYQPPLLVVWGKNDQIFTWPGAIAYQRDVPAAKVHLLDGSHFMLEEYHEQVASLMSDFMEKI</sequence>
<keyword evidence="3" id="KW-1185">Reference proteome</keyword>
<evidence type="ECO:0000313" key="3">
    <source>
        <dbReference type="Proteomes" id="UP000320811"/>
    </source>
</evidence>
<proteinExistence type="predicted"/>
<reference evidence="2 3" key="1">
    <citation type="submission" date="2019-06" db="EMBL/GenBank/DDBJ databases">
        <title>Sorghum-associated microbial communities from plants grown in Nebraska, USA.</title>
        <authorList>
            <person name="Schachtman D."/>
        </authorList>
    </citation>
    <scope>NUCLEOTIDE SEQUENCE [LARGE SCALE GENOMIC DNA]</scope>
    <source>
        <strain evidence="2 3">1209</strain>
    </source>
</reference>
<evidence type="ECO:0000259" key="1">
    <source>
        <dbReference type="Pfam" id="PF00561"/>
    </source>
</evidence>
<dbReference type="Pfam" id="PF00561">
    <property type="entry name" value="Abhydrolase_1"/>
    <property type="match status" value="1"/>
</dbReference>
<dbReference type="AlphaFoldDB" id="A0A561Q4D3"/>
<gene>
    <name evidence="2" type="ORF">FHW36_1011157</name>
</gene>
<dbReference type="Proteomes" id="UP000320811">
    <property type="component" value="Unassembled WGS sequence"/>
</dbReference>
<accession>A0A561Q4D3</accession>
<evidence type="ECO:0000313" key="2">
    <source>
        <dbReference type="EMBL" id="TWF45230.1"/>
    </source>
</evidence>
<dbReference type="InterPro" id="IPR051340">
    <property type="entry name" value="Haloalkane_dehalogenase"/>
</dbReference>
<dbReference type="PANTHER" id="PTHR42977:SF1">
    <property type="entry name" value="BLR6576 PROTEIN"/>
    <property type="match status" value="1"/>
</dbReference>
<dbReference type="RefSeq" id="WP_145663589.1">
    <property type="nucleotide sequence ID" value="NZ_VIWO01000001.1"/>
</dbReference>
<dbReference type="PRINTS" id="PR00111">
    <property type="entry name" value="ABHYDROLASE"/>
</dbReference>
<dbReference type="OrthoDB" id="9799612at2"/>
<dbReference type="InterPro" id="IPR029058">
    <property type="entry name" value="AB_hydrolase_fold"/>
</dbReference>
<organism evidence="2 3">
    <name type="scientific">Chitinophaga polysaccharea</name>
    <dbReference type="NCBI Taxonomy" id="1293035"/>
    <lineage>
        <taxon>Bacteria</taxon>
        <taxon>Pseudomonadati</taxon>
        <taxon>Bacteroidota</taxon>
        <taxon>Chitinophagia</taxon>
        <taxon>Chitinophagales</taxon>
        <taxon>Chitinophagaceae</taxon>
        <taxon>Chitinophaga</taxon>
    </lineage>
</organism>
<feature type="domain" description="AB hydrolase-1" evidence="1">
    <location>
        <begin position="32"/>
        <end position="275"/>
    </location>
</feature>
<dbReference type="GO" id="GO:0004301">
    <property type="term" value="F:epoxide hydrolase activity"/>
    <property type="evidence" value="ECO:0007669"/>
    <property type="project" value="TreeGrafter"/>
</dbReference>
<dbReference type="Gene3D" id="3.40.50.1820">
    <property type="entry name" value="alpha/beta hydrolase"/>
    <property type="match status" value="1"/>
</dbReference>
<dbReference type="EMBL" id="VIWO01000001">
    <property type="protein sequence ID" value="TWF45230.1"/>
    <property type="molecule type" value="Genomic_DNA"/>
</dbReference>
<dbReference type="PANTHER" id="PTHR42977">
    <property type="entry name" value="HYDROLASE-RELATED"/>
    <property type="match status" value="1"/>
</dbReference>